<dbReference type="PROSITE" id="PS50222">
    <property type="entry name" value="EF_HAND_2"/>
    <property type="match status" value="1"/>
</dbReference>
<dbReference type="AlphaFoldDB" id="K0T817"/>
<name>K0T817_THAOC</name>
<feature type="transmembrane region" description="Helical" evidence="1">
    <location>
        <begin position="450"/>
        <end position="473"/>
    </location>
</feature>
<keyword evidence="4" id="KW-1185">Reference proteome</keyword>
<dbReference type="OMA" id="REIDLMF"/>
<dbReference type="Proteomes" id="UP000266841">
    <property type="component" value="Unassembled WGS sequence"/>
</dbReference>
<dbReference type="GO" id="GO:0005509">
    <property type="term" value="F:calcium ion binding"/>
    <property type="evidence" value="ECO:0007669"/>
    <property type="project" value="InterPro"/>
</dbReference>
<dbReference type="InterPro" id="IPR002048">
    <property type="entry name" value="EF_hand_dom"/>
</dbReference>
<evidence type="ECO:0000313" key="3">
    <source>
        <dbReference type="EMBL" id="EJK73224.1"/>
    </source>
</evidence>
<dbReference type="SUPFAM" id="SSF47473">
    <property type="entry name" value="EF-hand"/>
    <property type="match status" value="1"/>
</dbReference>
<evidence type="ECO:0000256" key="1">
    <source>
        <dbReference type="SAM" id="Phobius"/>
    </source>
</evidence>
<dbReference type="GO" id="GO:0015095">
    <property type="term" value="F:magnesium ion transmembrane transporter activity"/>
    <property type="evidence" value="ECO:0007669"/>
    <property type="project" value="TreeGrafter"/>
</dbReference>
<dbReference type="eggNOG" id="KOG2662">
    <property type="taxonomic scope" value="Eukaryota"/>
</dbReference>
<evidence type="ECO:0000259" key="2">
    <source>
        <dbReference type="PROSITE" id="PS50222"/>
    </source>
</evidence>
<dbReference type="OrthoDB" id="10251508at2759"/>
<keyword evidence="1" id="KW-0472">Membrane</keyword>
<dbReference type="Gene3D" id="1.20.58.340">
    <property type="entry name" value="Magnesium transport protein CorA, transmembrane region"/>
    <property type="match status" value="1"/>
</dbReference>
<feature type="domain" description="EF-hand" evidence="2">
    <location>
        <begin position="556"/>
        <end position="584"/>
    </location>
</feature>
<feature type="transmembrane region" description="Helical" evidence="1">
    <location>
        <begin position="419"/>
        <end position="438"/>
    </location>
</feature>
<dbReference type="InterPro" id="IPR011992">
    <property type="entry name" value="EF-hand-dom_pair"/>
</dbReference>
<dbReference type="PANTHER" id="PTHR13890:SF42">
    <property type="entry name" value="MAGNESIUM TRANSPORTER"/>
    <property type="match status" value="1"/>
</dbReference>
<dbReference type="Pfam" id="PF22099">
    <property type="entry name" value="MRS2-like"/>
    <property type="match status" value="1"/>
</dbReference>
<dbReference type="EMBL" id="AGNL01004674">
    <property type="protein sequence ID" value="EJK73224.1"/>
    <property type="molecule type" value="Genomic_DNA"/>
</dbReference>
<sequence length="584" mass="65801">MIRRSPQRYVSRSASMIGAAAGHLQQDSLIHNIRQPRHFYGECAQPININGIRQSRSRSFSDTGAIVFSADGDTEITKLAKDRYAVVEIQAPIADGENTRLSRKDLTISEIVNAMPGTLPRDFLSLKPTSLQAATTRKRRAATNHYLAKGSIHPWFILPRDDEIVIAFGCVRAVISRTSALIFDAHKPTICQQATRISKKLREDTFSLHNGAILFSKAKTNDFEIDMVEGVVREVCTMYSRRLRLYEPIVNSLLDRITNEAFSPSGLHKLVPVAPVSQSTSFLEMNVKGALNCVSKKQSNKTWCYFSSSSPPCYPADLLDNDEDMINLQLTAKQRAGENNETLPMESHQDVELLLEEYARQLNSILLEIDFLLQRVQSKQDLVALSLDAFRNRMIRMNLYLSIGKIPYVYHLSSSLLNWYQGAISLAFSTATAGFYGMNVPNGMEDVKGVFESIILGSAIFGGAFLGGCYHYINGSSQQKRTLENLQQIEVMNRALGDMSAVSEIAFLHRRIVHCTDFILEIYQLDHSFELMLSEDKPITREVFRQKVYESKPDGVRDTEIDFLFDLLDYTNDGKIEKNDFEAS</sequence>
<gene>
    <name evidence="3" type="ORF">THAOC_05163</name>
</gene>
<protein>
    <recommendedName>
        <fullName evidence="2">EF-hand domain-containing protein</fullName>
    </recommendedName>
</protein>
<proteinExistence type="predicted"/>
<comment type="caution">
    <text evidence="3">The sequence shown here is derived from an EMBL/GenBank/DDBJ whole genome shotgun (WGS) entry which is preliminary data.</text>
</comment>
<keyword evidence="1" id="KW-1133">Transmembrane helix</keyword>
<reference evidence="3 4" key="1">
    <citation type="journal article" date="2012" name="Genome Biol.">
        <title>Genome and low-iron response of an oceanic diatom adapted to chronic iron limitation.</title>
        <authorList>
            <person name="Lommer M."/>
            <person name="Specht M."/>
            <person name="Roy A.S."/>
            <person name="Kraemer L."/>
            <person name="Andreson R."/>
            <person name="Gutowska M.A."/>
            <person name="Wolf J."/>
            <person name="Bergner S.V."/>
            <person name="Schilhabel M.B."/>
            <person name="Klostermeier U.C."/>
            <person name="Beiko R.G."/>
            <person name="Rosenstiel P."/>
            <person name="Hippler M."/>
            <person name="Laroche J."/>
        </authorList>
    </citation>
    <scope>NUCLEOTIDE SEQUENCE [LARGE SCALE GENOMIC DNA]</scope>
    <source>
        <strain evidence="3 4">CCMP1005</strain>
    </source>
</reference>
<dbReference type="InterPro" id="IPR039204">
    <property type="entry name" value="MRS2-like"/>
</dbReference>
<organism evidence="3 4">
    <name type="scientific">Thalassiosira oceanica</name>
    <name type="common">Marine diatom</name>
    <dbReference type="NCBI Taxonomy" id="159749"/>
    <lineage>
        <taxon>Eukaryota</taxon>
        <taxon>Sar</taxon>
        <taxon>Stramenopiles</taxon>
        <taxon>Ochrophyta</taxon>
        <taxon>Bacillariophyta</taxon>
        <taxon>Coscinodiscophyceae</taxon>
        <taxon>Thalassiosirophycidae</taxon>
        <taxon>Thalassiosirales</taxon>
        <taxon>Thalassiosiraceae</taxon>
        <taxon>Thalassiosira</taxon>
    </lineage>
</organism>
<dbReference type="PANTHER" id="PTHR13890">
    <property type="entry name" value="RNA SPLICING PROTEIN MRS2, MITOCHONDRIAL"/>
    <property type="match status" value="1"/>
</dbReference>
<evidence type="ECO:0000313" key="4">
    <source>
        <dbReference type="Proteomes" id="UP000266841"/>
    </source>
</evidence>
<accession>K0T817</accession>
<keyword evidence="1" id="KW-0812">Transmembrane</keyword>